<dbReference type="SUPFAM" id="SSF143865">
    <property type="entry name" value="CorA soluble domain-like"/>
    <property type="match status" value="1"/>
</dbReference>
<feature type="transmembrane region" description="Helical" evidence="8">
    <location>
        <begin position="259"/>
        <end position="282"/>
    </location>
</feature>
<evidence type="ECO:0000256" key="3">
    <source>
        <dbReference type="ARBA" id="ARBA00022448"/>
    </source>
</evidence>
<sequence>MRRGEGKHEIGRERLQLERKMEMKKEYSENNWKWHRYDHIDEIDWELNPDYKDALQRWAEKTSESKTNVMEMDTTVRAKEFLSGSLIYQQTTSEQEKNSLFHYFLTRDFLITVNFDSSVIQSDNSLLLKKMDHTNNAIDGFFVILGEVLSDNIQKIDKFEVRLNDLLWKIKEKNNINRLEEIYQLRHQILVWKNLMIPVKEIRLGVEEAFGEEVTKGPEFKRTCKRIERGYTLVREYQQEIDDLVNFEEMVSMHRGNEIVKTLTVITTLMTPVASWGALWGMNFKYMPELDWRIGYPLSLFVIVATTAALYIMLVKKGWMGDILRGRKKNSFFK</sequence>
<keyword evidence="3" id="KW-0813">Transport</keyword>
<accession>A0A562JX21</accession>
<evidence type="ECO:0000256" key="6">
    <source>
        <dbReference type="ARBA" id="ARBA00022989"/>
    </source>
</evidence>
<evidence type="ECO:0000256" key="7">
    <source>
        <dbReference type="ARBA" id="ARBA00023136"/>
    </source>
</evidence>
<dbReference type="GO" id="GO:0015095">
    <property type="term" value="F:magnesium ion transmembrane transporter activity"/>
    <property type="evidence" value="ECO:0007669"/>
    <property type="project" value="TreeGrafter"/>
</dbReference>
<dbReference type="SUPFAM" id="SSF144083">
    <property type="entry name" value="Magnesium transport protein CorA, transmembrane region"/>
    <property type="match status" value="1"/>
</dbReference>
<dbReference type="InterPro" id="IPR045861">
    <property type="entry name" value="CorA_cytoplasmic_dom"/>
</dbReference>
<keyword evidence="4" id="KW-1003">Cell membrane</keyword>
<keyword evidence="10" id="KW-1185">Reference proteome</keyword>
<evidence type="ECO:0000256" key="5">
    <source>
        <dbReference type="ARBA" id="ARBA00022692"/>
    </source>
</evidence>
<comment type="similarity">
    <text evidence="2">Belongs to the CorA metal ion transporter (MIT) (TC 1.A.35) family.</text>
</comment>
<comment type="subcellular location">
    <subcellularLocation>
        <location evidence="1">Cell membrane</location>
        <topology evidence="1">Multi-pass membrane protein</topology>
    </subcellularLocation>
</comment>
<protein>
    <submittedName>
        <fullName evidence="9">CorA-like Mg2+ transporter protein</fullName>
    </submittedName>
</protein>
<dbReference type="PANTHER" id="PTHR46494">
    <property type="entry name" value="CORA FAMILY METAL ION TRANSPORTER (EUROFUNG)"/>
    <property type="match status" value="1"/>
</dbReference>
<evidence type="ECO:0000256" key="1">
    <source>
        <dbReference type="ARBA" id="ARBA00004651"/>
    </source>
</evidence>
<dbReference type="CDD" id="cd12821">
    <property type="entry name" value="EcCorA_ZntB-like"/>
    <property type="match status" value="1"/>
</dbReference>
<name>A0A562JX21_9BACI</name>
<proteinExistence type="inferred from homology"/>
<evidence type="ECO:0000256" key="8">
    <source>
        <dbReference type="SAM" id="Phobius"/>
    </source>
</evidence>
<evidence type="ECO:0000256" key="2">
    <source>
        <dbReference type="ARBA" id="ARBA00009765"/>
    </source>
</evidence>
<keyword evidence="6 8" id="KW-1133">Transmembrane helix</keyword>
<dbReference type="PANTHER" id="PTHR46494:SF2">
    <property type="entry name" value="MAGNESIUM TRANSPORT PROTEIN CORA"/>
    <property type="match status" value="1"/>
</dbReference>
<dbReference type="Pfam" id="PF01544">
    <property type="entry name" value="CorA"/>
    <property type="match status" value="1"/>
</dbReference>
<dbReference type="GO" id="GO:0005886">
    <property type="term" value="C:plasma membrane"/>
    <property type="evidence" value="ECO:0007669"/>
    <property type="project" value="UniProtKB-SubCell"/>
</dbReference>
<organism evidence="9 10">
    <name type="scientific">Cytobacillus oceanisediminis</name>
    <dbReference type="NCBI Taxonomy" id="665099"/>
    <lineage>
        <taxon>Bacteria</taxon>
        <taxon>Bacillati</taxon>
        <taxon>Bacillota</taxon>
        <taxon>Bacilli</taxon>
        <taxon>Bacillales</taxon>
        <taxon>Bacillaceae</taxon>
        <taxon>Cytobacillus</taxon>
    </lineage>
</organism>
<keyword evidence="5 8" id="KW-0812">Transmembrane</keyword>
<dbReference type="EMBL" id="VLKI01000004">
    <property type="protein sequence ID" value="TWH87709.1"/>
    <property type="molecule type" value="Genomic_DNA"/>
</dbReference>
<dbReference type="GO" id="GO:0000287">
    <property type="term" value="F:magnesium ion binding"/>
    <property type="evidence" value="ECO:0007669"/>
    <property type="project" value="TreeGrafter"/>
</dbReference>
<reference evidence="9 10" key="1">
    <citation type="journal article" date="2015" name="Stand. Genomic Sci.">
        <title>Genomic Encyclopedia of Bacterial and Archaeal Type Strains, Phase III: the genomes of soil and plant-associated and newly described type strains.</title>
        <authorList>
            <person name="Whitman W.B."/>
            <person name="Woyke T."/>
            <person name="Klenk H.P."/>
            <person name="Zhou Y."/>
            <person name="Lilburn T.G."/>
            <person name="Beck B.J."/>
            <person name="De Vos P."/>
            <person name="Vandamme P."/>
            <person name="Eisen J.A."/>
            <person name="Garrity G."/>
            <person name="Hugenholtz P."/>
            <person name="Kyrpides N.C."/>
        </authorList>
    </citation>
    <scope>NUCLEOTIDE SEQUENCE [LARGE SCALE GENOMIC DNA]</scope>
    <source>
        <strain evidence="9 10">CGMCC 1.10115</strain>
    </source>
</reference>
<keyword evidence="7 8" id="KW-0472">Membrane</keyword>
<feature type="transmembrane region" description="Helical" evidence="8">
    <location>
        <begin position="294"/>
        <end position="315"/>
    </location>
</feature>
<dbReference type="Proteomes" id="UP000318667">
    <property type="component" value="Unassembled WGS sequence"/>
</dbReference>
<dbReference type="Gene3D" id="1.20.58.340">
    <property type="entry name" value="Magnesium transport protein CorA, transmembrane region"/>
    <property type="match status" value="1"/>
</dbReference>
<dbReference type="GO" id="GO:0050897">
    <property type="term" value="F:cobalt ion binding"/>
    <property type="evidence" value="ECO:0007669"/>
    <property type="project" value="TreeGrafter"/>
</dbReference>
<evidence type="ECO:0000256" key="4">
    <source>
        <dbReference type="ARBA" id="ARBA00022475"/>
    </source>
</evidence>
<dbReference type="InterPro" id="IPR045863">
    <property type="entry name" value="CorA_TM1_TM2"/>
</dbReference>
<dbReference type="GO" id="GO:0015087">
    <property type="term" value="F:cobalt ion transmembrane transporter activity"/>
    <property type="evidence" value="ECO:0007669"/>
    <property type="project" value="TreeGrafter"/>
</dbReference>
<dbReference type="AlphaFoldDB" id="A0A562JX21"/>
<comment type="caution">
    <text evidence="9">The sequence shown here is derived from an EMBL/GenBank/DDBJ whole genome shotgun (WGS) entry which is preliminary data.</text>
</comment>
<evidence type="ECO:0000313" key="9">
    <source>
        <dbReference type="EMBL" id="TWH87709.1"/>
    </source>
</evidence>
<gene>
    <name evidence="9" type="ORF">IQ19_01955</name>
</gene>
<evidence type="ECO:0000313" key="10">
    <source>
        <dbReference type="Proteomes" id="UP000318667"/>
    </source>
</evidence>
<dbReference type="InterPro" id="IPR002523">
    <property type="entry name" value="MgTranspt_CorA/ZnTranspt_ZntB"/>
</dbReference>